<evidence type="ECO:0000256" key="2">
    <source>
        <dbReference type="SAM" id="MobiDB-lite"/>
    </source>
</evidence>
<dbReference type="EMBL" id="JBEDNZ010000012">
    <property type="protein sequence ID" value="KAL0831163.1"/>
    <property type="molecule type" value="Genomic_DNA"/>
</dbReference>
<dbReference type="InterPro" id="IPR057251">
    <property type="entry name" value="FP_C"/>
</dbReference>
<reference evidence="4 5" key="1">
    <citation type="submission" date="2024-06" db="EMBL/GenBank/DDBJ databases">
        <title>A chromosome-level genome assembly of beet webworm, Loxostege sticticalis.</title>
        <authorList>
            <person name="Zhang Y."/>
        </authorList>
    </citation>
    <scope>NUCLEOTIDE SEQUENCE [LARGE SCALE GENOMIC DNA]</scope>
    <source>
        <strain evidence="4">AQ028</strain>
        <tissue evidence="4">Male pupae</tissue>
    </source>
</reference>
<feature type="coiled-coil region" evidence="1">
    <location>
        <begin position="107"/>
        <end position="134"/>
    </location>
</feature>
<protein>
    <recommendedName>
        <fullName evidence="3">FP protein C-terminal domain-containing protein</fullName>
    </recommendedName>
</protein>
<keyword evidence="1" id="KW-0175">Coiled coil</keyword>
<dbReference type="InterPro" id="IPR004244">
    <property type="entry name" value="Transposase_22"/>
</dbReference>
<dbReference type="Proteomes" id="UP001549921">
    <property type="component" value="Unassembled WGS sequence"/>
</dbReference>
<evidence type="ECO:0000313" key="4">
    <source>
        <dbReference type="EMBL" id="KAL0831163.1"/>
    </source>
</evidence>
<comment type="caution">
    <text evidence="4">The sequence shown here is derived from an EMBL/GenBank/DDBJ whole genome shotgun (WGS) entry which is preliminary data.</text>
</comment>
<gene>
    <name evidence="4" type="ORF">ABMA28_002030</name>
</gene>
<feature type="region of interest" description="Disordered" evidence="2">
    <location>
        <begin position="1"/>
        <end position="57"/>
    </location>
</feature>
<proteinExistence type="predicted"/>
<accession>A0ABD0SZH9</accession>
<organism evidence="4 5">
    <name type="scientific">Loxostege sticticalis</name>
    <name type="common">Beet webworm moth</name>
    <dbReference type="NCBI Taxonomy" id="481309"/>
    <lineage>
        <taxon>Eukaryota</taxon>
        <taxon>Metazoa</taxon>
        <taxon>Ecdysozoa</taxon>
        <taxon>Arthropoda</taxon>
        <taxon>Hexapoda</taxon>
        <taxon>Insecta</taxon>
        <taxon>Pterygota</taxon>
        <taxon>Neoptera</taxon>
        <taxon>Endopterygota</taxon>
        <taxon>Lepidoptera</taxon>
        <taxon>Glossata</taxon>
        <taxon>Ditrysia</taxon>
        <taxon>Pyraloidea</taxon>
        <taxon>Crambidae</taxon>
        <taxon>Pyraustinae</taxon>
        <taxon>Loxostege</taxon>
    </lineage>
</organism>
<dbReference type="AlphaFoldDB" id="A0ABD0SZH9"/>
<evidence type="ECO:0000256" key="1">
    <source>
        <dbReference type="SAM" id="Coils"/>
    </source>
</evidence>
<dbReference type="PANTHER" id="PTHR11505">
    <property type="entry name" value="L1 TRANSPOSABLE ELEMENT-RELATED"/>
    <property type="match status" value="1"/>
</dbReference>
<sequence>MTADNRGTWKCPDCCNKQPKGDNSNTPARTSNTQAIAPPAASSSLGEMNDGTYSGLSNITTRTKQRLTAYADRDDQPLTIRDLRSIIREELQSILKAEIDKQVTQQLQSIRKQITEFQESITFYNEQFEDLKRDLVDKSRIIKNLVADNEHLKATVSNLTSSLGTMEQQMRSTNLEIQCVPEDKSENLIATVLKLSKTLQLKVEEADISQCMRISKLNPQSKRPRSILVNFTTRRHRDEFVASAARFNKDKKMKLNTTYLGISVNPPQPVYVVEHLTAENKDLHAATRARAKELGFKYVWIRNGKVFMRKSESSRCLYVRNKDFLKTVSENSA</sequence>
<evidence type="ECO:0000259" key="3">
    <source>
        <dbReference type="Pfam" id="PF25298"/>
    </source>
</evidence>
<feature type="compositionally biased region" description="Polar residues" evidence="2">
    <location>
        <begin position="21"/>
        <end position="57"/>
    </location>
</feature>
<dbReference type="Pfam" id="PF25298">
    <property type="entry name" value="Baculo_FP_2nd"/>
    <property type="match status" value="1"/>
</dbReference>
<dbReference type="Gene3D" id="3.30.70.1820">
    <property type="entry name" value="L1 transposable element, RRM domain"/>
    <property type="match status" value="1"/>
</dbReference>
<name>A0ABD0SZH9_LOXSC</name>
<evidence type="ECO:0000313" key="5">
    <source>
        <dbReference type="Proteomes" id="UP001549921"/>
    </source>
</evidence>
<feature type="domain" description="FP protein C-terminal" evidence="3">
    <location>
        <begin position="277"/>
        <end position="326"/>
    </location>
</feature>